<feature type="chain" id="PRO_5011722178" description="DUF3179 domain-containing protein" evidence="1">
    <location>
        <begin position="22"/>
        <end position="323"/>
    </location>
</feature>
<reference evidence="3" key="1">
    <citation type="submission" date="2016-10" db="EMBL/GenBank/DDBJ databases">
        <authorList>
            <person name="Varghese N."/>
            <person name="Submissions S."/>
        </authorList>
    </citation>
    <scope>NUCLEOTIDE SEQUENCE [LARGE SCALE GENOMIC DNA]</scope>
    <source>
        <strain evidence="3">DSM 28453</strain>
    </source>
</reference>
<evidence type="ECO:0000256" key="1">
    <source>
        <dbReference type="SAM" id="SignalP"/>
    </source>
</evidence>
<protein>
    <recommendedName>
        <fullName evidence="4">DUF3179 domain-containing protein</fullName>
    </recommendedName>
</protein>
<gene>
    <name evidence="2" type="ORF">SAMN04488036_101945</name>
</gene>
<dbReference type="OrthoDB" id="9806357at2"/>
<proteinExistence type="predicted"/>
<dbReference type="Pfam" id="PF11376">
    <property type="entry name" value="DUF3179"/>
    <property type="match status" value="1"/>
</dbReference>
<dbReference type="InterPro" id="IPR021516">
    <property type="entry name" value="DUF3179"/>
</dbReference>
<name>A0A1I4BDR0_9RHOB</name>
<keyword evidence="3" id="KW-1185">Reference proteome</keyword>
<dbReference type="EMBL" id="FOSZ01000001">
    <property type="protein sequence ID" value="SFK66277.1"/>
    <property type="molecule type" value="Genomic_DNA"/>
</dbReference>
<dbReference type="STRING" id="1280847.SAMN04488036_101945"/>
<evidence type="ECO:0000313" key="2">
    <source>
        <dbReference type="EMBL" id="SFK66277.1"/>
    </source>
</evidence>
<feature type="signal peptide" evidence="1">
    <location>
        <begin position="1"/>
        <end position="21"/>
    </location>
</feature>
<accession>A0A1I4BDR0</accession>
<keyword evidence="1" id="KW-0732">Signal</keyword>
<dbReference type="AlphaFoldDB" id="A0A1I4BDR0"/>
<organism evidence="2 3">
    <name type="scientific">Shimia haliotis</name>
    <dbReference type="NCBI Taxonomy" id="1280847"/>
    <lineage>
        <taxon>Bacteria</taxon>
        <taxon>Pseudomonadati</taxon>
        <taxon>Pseudomonadota</taxon>
        <taxon>Alphaproteobacteria</taxon>
        <taxon>Rhodobacterales</taxon>
        <taxon>Roseobacteraceae</taxon>
    </lineage>
</organism>
<evidence type="ECO:0008006" key="4">
    <source>
        <dbReference type="Google" id="ProtNLM"/>
    </source>
</evidence>
<dbReference type="RefSeq" id="WP_093320842.1">
    <property type="nucleotide sequence ID" value="NZ_FOSZ01000001.1"/>
</dbReference>
<dbReference type="Proteomes" id="UP000198851">
    <property type="component" value="Unassembled WGS sequence"/>
</dbReference>
<sequence length="323" mass="35487">MLKRVLQALAVVAVTAGAALADPNFWKHEWPETDFSRTSVPHWGEILSGGPPKDGIPAISDPQFIRVAQAKGIGPTEPVVTVEIDGAEPRAYPIRYLTWHEIVNDTVGGVPVAVTFCPLCNSAITFDRRAKGRVLTFGVSGKLRNSDMVMYDRETQSWWQQAVGQGIVGEMNGVKLTALPTWMESWAQFKARHPEGLVMAEPAFSRSYGSNPYVNYDSSARPFLYNGEMPPHGIPALERVVRVGDRAWPMTRLADIGLVREAGVEIEWTAGQASALDAGTIARGRDVGSIRVRDAQGRDLAHDVMFAFAFHAFWPDGDWMLGN</sequence>
<evidence type="ECO:0000313" key="3">
    <source>
        <dbReference type="Proteomes" id="UP000198851"/>
    </source>
</evidence>